<proteinExistence type="predicted"/>
<protein>
    <submittedName>
        <fullName evidence="4">Uncharacterized protein</fullName>
    </submittedName>
</protein>
<reference evidence="4 5" key="1">
    <citation type="submission" date="2016-10" db="EMBL/GenBank/DDBJ databases">
        <authorList>
            <person name="de Groot N.N."/>
        </authorList>
    </citation>
    <scope>NUCLEOTIDE SEQUENCE [LARGE SCALE GENOMIC DNA]</scope>
    <source>
        <strain evidence="4 5">DSM 43067</strain>
    </source>
</reference>
<dbReference type="STRING" id="1993.SAMN04489713_103269"/>
<dbReference type="Proteomes" id="UP000183413">
    <property type="component" value="Unassembled WGS sequence"/>
</dbReference>
<evidence type="ECO:0000259" key="3">
    <source>
        <dbReference type="Pfam" id="PF20028"/>
    </source>
</evidence>
<dbReference type="InterPro" id="IPR045555">
    <property type="entry name" value="VMAP-M0"/>
</dbReference>
<evidence type="ECO:0000313" key="5">
    <source>
        <dbReference type="Proteomes" id="UP000183413"/>
    </source>
</evidence>
<evidence type="ECO:0000259" key="1">
    <source>
        <dbReference type="Pfam" id="PF19916"/>
    </source>
</evidence>
<dbReference type="InterPro" id="IPR045450">
    <property type="entry name" value="VMAP_C"/>
</dbReference>
<keyword evidence="5" id="KW-1185">Reference proteome</keyword>
<accession>A0A1I5CI01</accession>
<dbReference type="Pfam" id="PF20028">
    <property type="entry name" value="VMAP-C"/>
    <property type="match status" value="1"/>
</dbReference>
<evidence type="ECO:0000313" key="4">
    <source>
        <dbReference type="EMBL" id="SFN86665.1"/>
    </source>
</evidence>
<dbReference type="Pfam" id="PF19956">
    <property type="entry name" value="EAD2"/>
    <property type="match status" value="1"/>
</dbReference>
<dbReference type="InParanoid" id="A0A1I5CI01"/>
<name>A0A1I5CI01_9ACTN</name>
<evidence type="ECO:0000259" key="2">
    <source>
        <dbReference type="Pfam" id="PF19956"/>
    </source>
</evidence>
<feature type="domain" description="vWA-MoxR associated protein middle region 0" evidence="1">
    <location>
        <begin position="117"/>
        <end position="228"/>
    </location>
</feature>
<dbReference type="EMBL" id="FOVH01000003">
    <property type="protein sequence ID" value="SFN86665.1"/>
    <property type="molecule type" value="Genomic_DNA"/>
</dbReference>
<organism evidence="4 5">
    <name type="scientific">Actinomadura madurae</name>
    <dbReference type="NCBI Taxonomy" id="1993"/>
    <lineage>
        <taxon>Bacteria</taxon>
        <taxon>Bacillati</taxon>
        <taxon>Actinomycetota</taxon>
        <taxon>Actinomycetes</taxon>
        <taxon>Streptosporangiales</taxon>
        <taxon>Thermomonosporaceae</taxon>
        <taxon>Actinomadura</taxon>
    </lineage>
</organism>
<dbReference type="InterPro" id="IPR045431">
    <property type="entry name" value="EAD2"/>
</dbReference>
<gene>
    <name evidence="4" type="ORF">SAMN04489713_103269</name>
</gene>
<dbReference type="AlphaFoldDB" id="A0A1I5CI01"/>
<dbReference type="Pfam" id="PF19916">
    <property type="entry name" value="VMAP-M0"/>
    <property type="match status" value="1"/>
</dbReference>
<feature type="domain" description="vWA-MoxR associated protein C-terminal" evidence="3">
    <location>
        <begin position="256"/>
        <end position="492"/>
    </location>
</feature>
<sequence length="506" mass="56882">MSAFLGIFRSEAGRLITSLNVDDQHRLVQAILRIDAMRVQRGRTVLLETLERELGHRLPLVHHDQEMLDVLLLVDVLLKYPGAAQVLVRILETFYQGSLSVRALGDLVRELLPEPWLDHAERRDLHQLITSLEQTDPGLPHLARFPMLYRRAVGPAWPELDREIRSLHDVVALLEDMPAGDDGVPPLLAFVDDLAEHAGYPTGPAFRDWLRRQMAAQGLDGVLFQRRQASLTAPPDSEPSENYLIIGCTPDALEPDRYLVTAWLQVGREPGDTLQCSDEALPLSRIPELLERLLTSDSLVVNRRNPDLTIEFILPRPLLDHPFEQCRINIAGLEHRIGIRYPVVVRSLDRMRHAAIHPDWRHKWGWLSGNSVDAPVCLLSRRGEYDKEELYSRLSKASTAVLALAFPPWAGASDVPDEHWVGLVAGIPVVAWCRDGRDPARFAREVKELLAADLMKLPRRTRELRRQALSAGAEGAGGGHLGLHLTLVFDDADRVPEPYVQLRPPA</sequence>
<feature type="domain" description="Effector-associated" evidence="2">
    <location>
        <begin position="28"/>
        <end position="109"/>
    </location>
</feature>